<reference evidence="2 3" key="1">
    <citation type="submission" date="2015-07" db="EMBL/GenBank/DDBJ databases">
        <title>The genome of Melipona quadrifasciata.</title>
        <authorList>
            <person name="Pan H."/>
            <person name="Kapheim K."/>
        </authorList>
    </citation>
    <scope>NUCLEOTIDE SEQUENCE [LARGE SCALE GENOMIC DNA]</scope>
    <source>
        <strain evidence="2">0111107301</strain>
        <tissue evidence="2">Whole body</tissue>
    </source>
</reference>
<gene>
    <name evidence="2" type="ORF">WN51_07325</name>
</gene>
<name>A0A0M8ZRG3_9HYME</name>
<organism evidence="2 3">
    <name type="scientific">Melipona quadrifasciata</name>
    <dbReference type="NCBI Taxonomy" id="166423"/>
    <lineage>
        <taxon>Eukaryota</taxon>
        <taxon>Metazoa</taxon>
        <taxon>Ecdysozoa</taxon>
        <taxon>Arthropoda</taxon>
        <taxon>Hexapoda</taxon>
        <taxon>Insecta</taxon>
        <taxon>Pterygota</taxon>
        <taxon>Neoptera</taxon>
        <taxon>Endopterygota</taxon>
        <taxon>Hymenoptera</taxon>
        <taxon>Apocrita</taxon>
        <taxon>Aculeata</taxon>
        <taxon>Apoidea</taxon>
        <taxon>Anthophila</taxon>
        <taxon>Apidae</taxon>
        <taxon>Melipona</taxon>
    </lineage>
</organism>
<protein>
    <submittedName>
        <fullName evidence="2">Uncharacterized protein</fullName>
    </submittedName>
</protein>
<evidence type="ECO:0000313" key="3">
    <source>
        <dbReference type="Proteomes" id="UP000053105"/>
    </source>
</evidence>
<dbReference type="EMBL" id="KQ435955">
    <property type="protein sequence ID" value="KOX68029.1"/>
    <property type="molecule type" value="Genomic_DNA"/>
</dbReference>
<dbReference type="Proteomes" id="UP000053105">
    <property type="component" value="Unassembled WGS sequence"/>
</dbReference>
<sequence length="105" mass="12060">MSDHHVGKGYTPLPQNISNTDTEDEEDCLAQTSEILKDHADDTQLQSTVIHENGVYYPLDETRNLGTRAKNGQNMLKYYRDDIPIMVIEGNDQNDLWKRHDMSPL</sequence>
<evidence type="ECO:0000313" key="2">
    <source>
        <dbReference type="EMBL" id="KOX68029.1"/>
    </source>
</evidence>
<proteinExistence type="predicted"/>
<evidence type="ECO:0000256" key="1">
    <source>
        <dbReference type="SAM" id="MobiDB-lite"/>
    </source>
</evidence>
<feature type="region of interest" description="Disordered" evidence="1">
    <location>
        <begin position="1"/>
        <end position="27"/>
    </location>
</feature>
<keyword evidence="3" id="KW-1185">Reference proteome</keyword>
<dbReference type="AlphaFoldDB" id="A0A0M8ZRG3"/>
<dbReference type="OrthoDB" id="6364780at2759"/>
<accession>A0A0M8ZRG3</accession>